<feature type="domain" description="Membrane insertase YidC/Oxa/ALB C-terminal" evidence="14">
    <location>
        <begin position="365"/>
        <end position="562"/>
    </location>
</feature>
<dbReference type="InterPro" id="IPR038221">
    <property type="entry name" value="YidC_periplasmic_sf"/>
</dbReference>
<feature type="transmembrane region" description="Helical" evidence="13">
    <location>
        <begin position="361"/>
        <end position="383"/>
    </location>
</feature>
<evidence type="ECO:0000313" key="16">
    <source>
        <dbReference type="EMBL" id="KJV65909.1"/>
    </source>
</evidence>
<proteinExistence type="inferred from homology"/>
<name>A0A0F3NG77_9RICK</name>
<dbReference type="CDD" id="cd19961">
    <property type="entry name" value="EcYidC-like_peri"/>
    <property type="match status" value="1"/>
</dbReference>
<keyword evidence="9 13" id="KW-0472">Membrane</keyword>
<organism evidence="16 17">
    <name type="scientific">Ehrlichia cf. muris str. EmCRT</name>
    <dbReference type="NCBI Taxonomy" id="1359167"/>
    <lineage>
        <taxon>Bacteria</taxon>
        <taxon>Pseudomonadati</taxon>
        <taxon>Pseudomonadota</taxon>
        <taxon>Alphaproteobacteria</taxon>
        <taxon>Rickettsiales</taxon>
        <taxon>Anaplasmataceae</taxon>
        <taxon>Ehrlichia</taxon>
    </lineage>
</organism>
<dbReference type="InterPro" id="IPR001708">
    <property type="entry name" value="YidC/ALB3/OXA1/COX18"/>
</dbReference>
<evidence type="ECO:0000256" key="1">
    <source>
        <dbReference type="ARBA" id="ARBA00004429"/>
    </source>
</evidence>
<dbReference type="NCBIfam" id="TIGR03592">
    <property type="entry name" value="yidC_oxa1_cterm"/>
    <property type="match status" value="1"/>
</dbReference>
<dbReference type="HAMAP" id="MF_01810">
    <property type="entry name" value="YidC_type1"/>
    <property type="match status" value="1"/>
</dbReference>
<evidence type="ECO:0000256" key="2">
    <source>
        <dbReference type="ARBA" id="ARBA00010527"/>
    </source>
</evidence>
<gene>
    <name evidence="13 16" type="primary">yidC</name>
    <name evidence="16" type="ORF">EMUCRT_0091</name>
</gene>
<comment type="similarity">
    <text evidence="2 13">Belongs to the OXA1/ALB3/YidC family. Type 1 subfamily.</text>
</comment>
<feature type="transmembrane region" description="Helical" evidence="13">
    <location>
        <begin position="486"/>
        <end position="506"/>
    </location>
</feature>
<keyword evidence="4 13" id="KW-0813">Transport</keyword>
<dbReference type="NCBIfam" id="TIGR03593">
    <property type="entry name" value="yidC_nterm"/>
    <property type="match status" value="1"/>
</dbReference>
<evidence type="ECO:0000256" key="13">
    <source>
        <dbReference type="HAMAP-Rule" id="MF_01810"/>
    </source>
</evidence>
<dbReference type="Pfam" id="PF02096">
    <property type="entry name" value="60KD_IMP"/>
    <property type="match status" value="1"/>
</dbReference>
<comment type="subunit">
    <text evidence="13">Interacts with the Sec translocase complex via SecD. Specifically interacts with transmembrane segments of nascent integral membrane proteins during membrane integration.</text>
</comment>
<dbReference type="GO" id="GO:0015031">
    <property type="term" value="P:protein transport"/>
    <property type="evidence" value="ECO:0007669"/>
    <property type="project" value="UniProtKB-KW"/>
</dbReference>
<keyword evidence="5 13" id="KW-1003">Cell membrane</keyword>
<dbReference type="InterPro" id="IPR028055">
    <property type="entry name" value="YidC/Oxa/ALB_C"/>
</dbReference>
<evidence type="ECO:0000256" key="4">
    <source>
        <dbReference type="ARBA" id="ARBA00022448"/>
    </source>
</evidence>
<evidence type="ECO:0000259" key="15">
    <source>
        <dbReference type="Pfam" id="PF14849"/>
    </source>
</evidence>
<evidence type="ECO:0000256" key="8">
    <source>
        <dbReference type="ARBA" id="ARBA00022989"/>
    </source>
</evidence>
<feature type="domain" description="Membrane insertase YidC N-terminal" evidence="15">
    <location>
        <begin position="68"/>
        <end position="353"/>
    </location>
</feature>
<dbReference type="Proteomes" id="UP000033546">
    <property type="component" value="Unassembled WGS sequence"/>
</dbReference>
<evidence type="ECO:0000313" key="17">
    <source>
        <dbReference type="Proteomes" id="UP000033546"/>
    </source>
</evidence>
<evidence type="ECO:0000256" key="3">
    <source>
        <dbReference type="ARBA" id="ARBA00015325"/>
    </source>
</evidence>
<reference evidence="16 17" key="1">
    <citation type="submission" date="2015-02" db="EMBL/GenBank/DDBJ databases">
        <title>Genome Sequencing of Rickettsiales.</title>
        <authorList>
            <person name="Daugherty S.C."/>
            <person name="Su Q."/>
            <person name="Abolude K."/>
            <person name="Beier-Sexton M."/>
            <person name="Carlyon J.A."/>
            <person name="Carter R."/>
            <person name="Day N.P."/>
            <person name="Dumler S.J."/>
            <person name="Dyachenko V."/>
            <person name="Godinez A."/>
            <person name="Kurtti T.J."/>
            <person name="Lichay M."/>
            <person name="Mullins K.E."/>
            <person name="Ott S."/>
            <person name="Pappas-Brown V."/>
            <person name="Paris D.H."/>
            <person name="Patel P."/>
            <person name="Richards A.L."/>
            <person name="Sadzewicz L."/>
            <person name="Sears K."/>
            <person name="Seidman D."/>
            <person name="Sengamalay N."/>
            <person name="Stenos J."/>
            <person name="Tallon L.J."/>
            <person name="Vincent G."/>
            <person name="Fraser C.M."/>
            <person name="Munderloh U."/>
            <person name="Dunning-Hotopp J.C."/>
        </authorList>
    </citation>
    <scope>NUCLEOTIDE SEQUENCE [LARGE SCALE GENOMIC DNA]</scope>
    <source>
        <strain evidence="16 17">EmCRT</strain>
    </source>
</reference>
<dbReference type="PATRIC" id="fig|1359167.3.peg.88"/>
<dbReference type="Gene3D" id="2.70.98.90">
    <property type="match status" value="1"/>
</dbReference>
<comment type="function">
    <text evidence="13">Required for the insertion and/or proper folding and/or complex formation of integral membrane proteins into the membrane. Involved in integration of membrane proteins that insert both dependently and independently of the Sec translocase complex, as well as at least some lipoproteins. Aids folding of multispanning membrane proteins.</text>
</comment>
<feature type="transmembrane region" description="Helical" evidence="13">
    <location>
        <begin position="434"/>
        <end position="455"/>
    </location>
</feature>
<dbReference type="InterPro" id="IPR019998">
    <property type="entry name" value="Membr_insert_YidC"/>
</dbReference>
<evidence type="ECO:0000256" key="6">
    <source>
        <dbReference type="ARBA" id="ARBA00022692"/>
    </source>
</evidence>
<dbReference type="GO" id="GO:0051205">
    <property type="term" value="P:protein insertion into membrane"/>
    <property type="evidence" value="ECO:0007669"/>
    <property type="project" value="TreeGrafter"/>
</dbReference>
<dbReference type="InterPro" id="IPR028053">
    <property type="entry name" value="Membr_insert_YidC_N"/>
</dbReference>
<keyword evidence="10 13" id="KW-0143">Chaperone</keyword>
<dbReference type="Pfam" id="PF14849">
    <property type="entry name" value="YidC_periplas"/>
    <property type="match status" value="1"/>
</dbReference>
<keyword evidence="7 13" id="KW-0653">Protein transport</keyword>
<dbReference type="RefSeq" id="WP_045804507.1">
    <property type="nucleotide sequence ID" value="NZ_LANU01000001.1"/>
</dbReference>
<evidence type="ECO:0000259" key="14">
    <source>
        <dbReference type="Pfam" id="PF02096"/>
    </source>
</evidence>
<evidence type="ECO:0000256" key="7">
    <source>
        <dbReference type="ARBA" id="ARBA00022927"/>
    </source>
</evidence>
<dbReference type="PANTHER" id="PTHR12428">
    <property type="entry name" value="OXA1"/>
    <property type="match status" value="1"/>
</dbReference>
<keyword evidence="8 13" id="KW-1133">Transmembrane helix</keyword>
<keyword evidence="6 13" id="KW-0812">Transmembrane</keyword>
<sequence length="579" mass="66798">MIEVRNLILAVILSVLIMMGWRFVYDKFFTTQYATEDNTGSDSMIPEFDDSFIHKTRSEVIESNTNLRLKLSNQKINGSISLKGAQFDDLTFKNYHVTPDSSSEGIVLLSPEETEDVYFVEFGWIDPKHEIILPNHTSVWSSNKSTLSPNNPVTLTWDNKQGIIFKIKITLDNDYMFKVEQIITNNTDATVNLIPYGRINRSKHTTDKSYWISHEGAVGSFGNTLKEWTYKAITKEKHIKVQQQDINDNQNQWIGIGDKYWFTALIPNVLQKSKLNFHVKYAKHNNKDRFQVDFSHDSYIARPNKTVTSTSYLFAGAKELKLLDKYKDNLKISLFDKAVDFGILYFITKPVFLLLEYFNDVIGNFGLAILLLTVIIKLVMFPLSHKSCVSMLKLRHLQPDILKIKELYKNDNDKMSKEISAIFKKNNVNPMSGFIPVLIQIPVFFALYKVLFVTIEMRHAPFYLWIKDLSSFDTANILTMFGLLKFNPTICVGVLPVILGITMIIQQKLSNNSPSNQDKTQANFMKFLPYIFIFIFSSFPAGLIIYWICSNSITIMQQLIIKHYVIKKFNFHKTIQQGD</sequence>
<dbReference type="EMBL" id="LANU01000001">
    <property type="protein sequence ID" value="KJV65909.1"/>
    <property type="molecule type" value="Genomic_DNA"/>
</dbReference>
<accession>A0A0F3NG77</accession>
<protein>
    <recommendedName>
        <fullName evidence="3 13">Membrane protein insertase YidC</fullName>
    </recommendedName>
    <alternativeName>
        <fullName evidence="12 13">Foldase YidC</fullName>
    </alternativeName>
    <alternativeName>
        <fullName evidence="11 13">Membrane integrase YidC</fullName>
    </alternativeName>
    <alternativeName>
        <fullName evidence="13">Membrane protein YidC</fullName>
    </alternativeName>
</protein>
<dbReference type="PRINTS" id="PR00701">
    <property type="entry name" value="60KDINNERMP"/>
</dbReference>
<evidence type="ECO:0000256" key="5">
    <source>
        <dbReference type="ARBA" id="ARBA00022475"/>
    </source>
</evidence>
<feature type="transmembrane region" description="Helical" evidence="13">
    <location>
        <begin position="334"/>
        <end position="355"/>
    </location>
</feature>
<dbReference type="InterPro" id="IPR047196">
    <property type="entry name" value="YidC_ALB_C"/>
</dbReference>
<dbReference type="NCBIfam" id="NF002353">
    <property type="entry name" value="PRK01318.1-4"/>
    <property type="match status" value="1"/>
</dbReference>
<feature type="transmembrane region" description="Helical" evidence="13">
    <location>
        <begin position="6"/>
        <end position="25"/>
    </location>
</feature>
<comment type="caution">
    <text evidence="16">The sequence shown here is derived from an EMBL/GenBank/DDBJ whole genome shotgun (WGS) entry which is preliminary data.</text>
</comment>
<evidence type="ECO:0000256" key="12">
    <source>
        <dbReference type="ARBA" id="ARBA00033342"/>
    </source>
</evidence>
<dbReference type="AlphaFoldDB" id="A0A0F3NG77"/>
<evidence type="ECO:0000256" key="11">
    <source>
        <dbReference type="ARBA" id="ARBA00033245"/>
    </source>
</evidence>
<evidence type="ECO:0000256" key="9">
    <source>
        <dbReference type="ARBA" id="ARBA00023136"/>
    </source>
</evidence>
<feature type="transmembrane region" description="Helical" evidence="13">
    <location>
        <begin position="527"/>
        <end position="548"/>
    </location>
</feature>
<dbReference type="PRINTS" id="PR01900">
    <property type="entry name" value="YIDCPROTEIN"/>
</dbReference>
<dbReference type="CDD" id="cd20070">
    <property type="entry name" value="5TM_YidC_Alb3"/>
    <property type="match status" value="1"/>
</dbReference>
<dbReference type="GO" id="GO:0032977">
    <property type="term" value="F:membrane insertase activity"/>
    <property type="evidence" value="ECO:0007669"/>
    <property type="project" value="InterPro"/>
</dbReference>
<comment type="subcellular location">
    <subcellularLocation>
        <location evidence="1">Cell inner membrane</location>
        <topology evidence="1">Multi-pass membrane protein</topology>
    </subcellularLocation>
    <subcellularLocation>
        <location evidence="13">Cell membrane</location>
        <topology evidence="13">Multi-pass membrane protein</topology>
    </subcellularLocation>
</comment>
<evidence type="ECO:0000256" key="10">
    <source>
        <dbReference type="ARBA" id="ARBA00023186"/>
    </source>
</evidence>
<dbReference type="GO" id="GO:0005886">
    <property type="term" value="C:plasma membrane"/>
    <property type="evidence" value="ECO:0007669"/>
    <property type="project" value="UniProtKB-SubCell"/>
</dbReference>
<dbReference type="PANTHER" id="PTHR12428:SF65">
    <property type="entry name" value="CYTOCHROME C OXIDASE ASSEMBLY PROTEIN COX18, MITOCHONDRIAL"/>
    <property type="match status" value="1"/>
</dbReference>